<evidence type="ECO:0000313" key="2">
    <source>
        <dbReference type="EMBL" id="PWA71094.1"/>
    </source>
</evidence>
<proteinExistence type="predicted"/>
<organism evidence="2 3">
    <name type="scientific">Artemisia annua</name>
    <name type="common">Sweet wormwood</name>
    <dbReference type="NCBI Taxonomy" id="35608"/>
    <lineage>
        <taxon>Eukaryota</taxon>
        <taxon>Viridiplantae</taxon>
        <taxon>Streptophyta</taxon>
        <taxon>Embryophyta</taxon>
        <taxon>Tracheophyta</taxon>
        <taxon>Spermatophyta</taxon>
        <taxon>Magnoliopsida</taxon>
        <taxon>eudicotyledons</taxon>
        <taxon>Gunneridae</taxon>
        <taxon>Pentapetalae</taxon>
        <taxon>asterids</taxon>
        <taxon>campanulids</taxon>
        <taxon>Asterales</taxon>
        <taxon>Asteraceae</taxon>
        <taxon>Asteroideae</taxon>
        <taxon>Anthemideae</taxon>
        <taxon>Artemisiinae</taxon>
        <taxon>Artemisia</taxon>
    </lineage>
</organism>
<dbReference type="AlphaFoldDB" id="A0A2U1NC50"/>
<dbReference type="PANTHER" id="PTHR36383">
    <property type="entry name" value="OS09G0529350 PROTEIN"/>
    <property type="match status" value="1"/>
</dbReference>
<dbReference type="EMBL" id="PKPP01003137">
    <property type="protein sequence ID" value="PWA71094.1"/>
    <property type="molecule type" value="Genomic_DNA"/>
</dbReference>
<keyword evidence="3" id="KW-1185">Reference proteome</keyword>
<dbReference type="PANTHER" id="PTHR36383:SF1">
    <property type="entry name" value="PROTEIN, PUTATIVE-RELATED"/>
    <property type="match status" value="1"/>
</dbReference>
<accession>A0A2U1NC50</accession>
<comment type="caution">
    <text evidence="2">The sequence shown here is derived from an EMBL/GenBank/DDBJ whole genome shotgun (WGS) entry which is preliminary data.</text>
</comment>
<evidence type="ECO:0000313" key="3">
    <source>
        <dbReference type="Proteomes" id="UP000245207"/>
    </source>
</evidence>
<protein>
    <submittedName>
        <fullName evidence="2">Uncharacterized protein</fullName>
    </submittedName>
</protein>
<sequence>MATKPMIPTPTFTPKPSTITQNPQLHTTLKPFKPFSLSSSSLSIKCTKAANNNNIENVKEGLMDLMSGMVEEMLKTEDADTILSEIMGGVSGDEESRALFDQILERIDVKKEFVAKKDGEIRKMRCCVKEMQVKDTQLEKCQKELAEARALVEEAKRSLKIVKENEDSMKTESQSREMSENKKRLESLQAAAISALIDIVVKVSAKVLVAEAKHRLEIVFEDKDSVNAVRKSEGTSRNKKRLKSLKFAAMSAFVDTLVNALLRR</sequence>
<evidence type="ECO:0000256" key="1">
    <source>
        <dbReference type="SAM" id="Coils"/>
    </source>
</evidence>
<reference evidence="2 3" key="1">
    <citation type="journal article" date="2018" name="Mol. Plant">
        <title>The genome of Artemisia annua provides insight into the evolution of Asteraceae family and artemisinin biosynthesis.</title>
        <authorList>
            <person name="Shen Q."/>
            <person name="Zhang L."/>
            <person name="Liao Z."/>
            <person name="Wang S."/>
            <person name="Yan T."/>
            <person name="Shi P."/>
            <person name="Liu M."/>
            <person name="Fu X."/>
            <person name="Pan Q."/>
            <person name="Wang Y."/>
            <person name="Lv Z."/>
            <person name="Lu X."/>
            <person name="Zhang F."/>
            <person name="Jiang W."/>
            <person name="Ma Y."/>
            <person name="Chen M."/>
            <person name="Hao X."/>
            <person name="Li L."/>
            <person name="Tang Y."/>
            <person name="Lv G."/>
            <person name="Zhou Y."/>
            <person name="Sun X."/>
            <person name="Brodelius P.E."/>
            <person name="Rose J.K.C."/>
            <person name="Tang K."/>
        </authorList>
    </citation>
    <scope>NUCLEOTIDE SEQUENCE [LARGE SCALE GENOMIC DNA]</scope>
    <source>
        <strain evidence="3">cv. Huhao1</strain>
        <tissue evidence="2">Leaf</tissue>
    </source>
</reference>
<name>A0A2U1NC50_ARTAN</name>
<keyword evidence="1" id="KW-0175">Coiled coil</keyword>
<feature type="coiled-coil region" evidence="1">
    <location>
        <begin position="131"/>
        <end position="172"/>
    </location>
</feature>
<dbReference type="Proteomes" id="UP000245207">
    <property type="component" value="Unassembled WGS sequence"/>
</dbReference>
<gene>
    <name evidence="2" type="ORF">CTI12_AA278750</name>
</gene>